<dbReference type="InterPro" id="IPR034543">
    <property type="entry name" value="LCL2"/>
</dbReference>
<proteinExistence type="inferred from homology"/>
<evidence type="ECO:0000313" key="5">
    <source>
        <dbReference type="EMBL" id="KAF9452992.1"/>
    </source>
</evidence>
<evidence type="ECO:0000256" key="2">
    <source>
        <dbReference type="ARBA" id="ARBA00018534"/>
    </source>
</evidence>
<dbReference type="PANTHER" id="PTHR38425">
    <property type="entry name" value="LONG CHRONOLOGICAL LIFESPAN PROTEIN 2"/>
    <property type="match status" value="1"/>
</dbReference>
<evidence type="ECO:0000256" key="1">
    <source>
        <dbReference type="ARBA" id="ARBA00010545"/>
    </source>
</evidence>
<reference evidence="5" key="1">
    <citation type="submission" date="2020-11" db="EMBL/GenBank/DDBJ databases">
        <authorList>
            <consortium name="DOE Joint Genome Institute"/>
            <person name="Ahrendt S."/>
            <person name="Riley R."/>
            <person name="Andreopoulos W."/>
            <person name="Labutti K."/>
            <person name="Pangilinan J."/>
            <person name="Ruiz-Duenas F.J."/>
            <person name="Barrasa J.M."/>
            <person name="Sanchez-Garcia M."/>
            <person name="Camarero S."/>
            <person name="Miyauchi S."/>
            <person name="Serrano A."/>
            <person name="Linde D."/>
            <person name="Babiker R."/>
            <person name="Drula E."/>
            <person name="Ayuso-Fernandez I."/>
            <person name="Pacheco R."/>
            <person name="Padilla G."/>
            <person name="Ferreira P."/>
            <person name="Barriuso J."/>
            <person name="Kellner H."/>
            <person name="Castanera R."/>
            <person name="Alfaro M."/>
            <person name="Ramirez L."/>
            <person name="Pisabarro A.G."/>
            <person name="Kuo A."/>
            <person name="Tritt A."/>
            <person name="Lipzen A."/>
            <person name="He G."/>
            <person name="Yan M."/>
            <person name="Ng V."/>
            <person name="Cullen D."/>
            <person name="Martin F."/>
            <person name="Rosso M.-N."/>
            <person name="Henrissat B."/>
            <person name="Hibbett D."/>
            <person name="Martinez A.T."/>
            <person name="Grigoriev I.V."/>
        </authorList>
    </citation>
    <scope>NUCLEOTIDE SEQUENCE</scope>
    <source>
        <strain evidence="5">MF-IS2</strain>
    </source>
</reference>
<organism evidence="5 6">
    <name type="scientific">Macrolepiota fuliginosa MF-IS2</name>
    <dbReference type="NCBI Taxonomy" id="1400762"/>
    <lineage>
        <taxon>Eukaryota</taxon>
        <taxon>Fungi</taxon>
        <taxon>Dikarya</taxon>
        <taxon>Basidiomycota</taxon>
        <taxon>Agaricomycotina</taxon>
        <taxon>Agaricomycetes</taxon>
        <taxon>Agaricomycetidae</taxon>
        <taxon>Agaricales</taxon>
        <taxon>Agaricineae</taxon>
        <taxon>Agaricaceae</taxon>
        <taxon>Macrolepiota</taxon>
    </lineage>
</organism>
<keyword evidence="6" id="KW-1185">Reference proteome</keyword>
<feature type="signal peptide" evidence="4">
    <location>
        <begin position="1"/>
        <end position="28"/>
    </location>
</feature>
<dbReference type="OrthoDB" id="2234316at2759"/>
<evidence type="ECO:0000256" key="3">
    <source>
        <dbReference type="ARBA" id="ARBA00022729"/>
    </source>
</evidence>
<comment type="similarity">
    <text evidence="1">Belongs to the LCL2 family.</text>
</comment>
<dbReference type="GO" id="GO:0036503">
    <property type="term" value="P:ERAD pathway"/>
    <property type="evidence" value="ECO:0007669"/>
    <property type="project" value="TreeGrafter"/>
</dbReference>
<name>A0A9P6C5Y9_9AGAR</name>
<dbReference type="Proteomes" id="UP000807342">
    <property type="component" value="Unassembled WGS sequence"/>
</dbReference>
<comment type="caution">
    <text evidence="5">The sequence shown here is derived from an EMBL/GenBank/DDBJ whole genome shotgun (WGS) entry which is preliminary data.</text>
</comment>
<protein>
    <recommendedName>
        <fullName evidence="2">Long chronological lifespan protein 2</fullName>
    </recommendedName>
</protein>
<sequence length="133" mass="15150">MLRFNLRSSCSTLLLAFVFLLQLQAVMAQFESFFNMFGGQQQQQQQQQQQRSAASQFSAYIDTVSCAHYLCPLTLDCVQRPSDCPCPNAEDIKCLIPDMDGDVDDATVMCVRGKQECAEVERLMRKHSDKKRK</sequence>
<accession>A0A9P6C5Y9</accession>
<dbReference type="EMBL" id="MU151065">
    <property type="protein sequence ID" value="KAF9452992.1"/>
    <property type="molecule type" value="Genomic_DNA"/>
</dbReference>
<dbReference type="AlphaFoldDB" id="A0A9P6C5Y9"/>
<evidence type="ECO:0000313" key="6">
    <source>
        <dbReference type="Proteomes" id="UP000807342"/>
    </source>
</evidence>
<dbReference type="PANTHER" id="PTHR38425:SF1">
    <property type="entry name" value="LONG CHRONOLOGICAL LIFESPAN PROTEIN 2"/>
    <property type="match status" value="1"/>
</dbReference>
<keyword evidence="3 4" id="KW-0732">Signal</keyword>
<gene>
    <name evidence="5" type="ORF">P691DRAFT_793463</name>
</gene>
<feature type="chain" id="PRO_5040126926" description="Long chronological lifespan protein 2" evidence="4">
    <location>
        <begin position="29"/>
        <end position="133"/>
    </location>
</feature>
<evidence type="ECO:0000256" key="4">
    <source>
        <dbReference type="SAM" id="SignalP"/>
    </source>
</evidence>